<evidence type="ECO:0000256" key="7">
    <source>
        <dbReference type="SAM" id="Phobius"/>
    </source>
</evidence>
<keyword evidence="5 7" id="KW-1133">Transmembrane helix</keyword>
<dbReference type="Pfam" id="PF04226">
    <property type="entry name" value="Transgly_assoc"/>
    <property type="match status" value="1"/>
</dbReference>
<keyword evidence="9" id="KW-1185">Reference proteome</keyword>
<evidence type="ECO:0000256" key="5">
    <source>
        <dbReference type="ARBA" id="ARBA00022989"/>
    </source>
</evidence>
<evidence type="ECO:0000313" key="9">
    <source>
        <dbReference type="Proteomes" id="UP001430637"/>
    </source>
</evidence>
<reference evidence="8" key="1">
    <citation type="submission" date="2021-10" db="EMBL/GenBank/DDBJ databases">
        <title>Anaerobic single-cell dispensing facilitates the cultivation of human gut bacteria.</title>
        <authorList>
            <person name="Afrizal A."/>
        </authorList>
    </citation>
    <scope>NUCLEOTIDE SEQUENCE</scope>
    <source>
        <strain evidence="8">CLA-AA-H233</strain>
    </source>
</reference>
<organism evidence="8 9">
    <name type="scientific">Faecalibacterium butyricigenerans</name>
    <dbReference type="NCBI Taxonomy" id="1851427"/>
    <lineage>
        <taxon>Bacteria</taxon>
        <taxon>Bacillati</taxon>
        <taxon>Bacillota</taxon>
        <taxon>Clostridia</taxon>
        <taxon>Eubacteriales</taxon>
        <taxon>Oscillospiraceae</taxon>
        <taxon>Faecalibacterium</taxon>
    </lineage>
</organism>
<comment type="caution">
    <text evidence="8">The sequence shown here is derived from an EMBL/GenBank/DDBJ whole genome shotgun (WGS) entry which is preliminary data.</text>
</comment>
<evidence type="ECO:0000256" key="1">
    <source>
        <dbReference type="ARBA" id="ARBA00004651"/>
    </source>
</evidence>
<evidence type="ECO:0000256" key="3">
    <source>
        <dbReference type="ARBA" id="ARBA00022475"/>
    </source>
</evidence>
<sequence length="108" mass="11691">MFTLTILLILAIMVALFGCLMGLFSIIGLFFSLLTGILVGALAGYLASRFMGTQTSFLRNVVLGVLGSFVGEFLFGMFHIYATGSFSSFVISVVGTCVCIWIDNKLFH</sequence>
<dbReference type="EMBL" id="JAJEQL010000015">
    <property type="protein sequence ID" value="MCC2199590.1"/>
    <property type="molecule type" value="Genomic_DNA"/>
</dbReference>
<evidence type="ECO:0000256" key="2">
    <source>
        <dbReference type="ARBA" id="ARBA00011006"/>
    </source>
</evidence>
<dbReference type="Proteomes" id="UP001430637">
    <property type="component" value="Unassembled WGS sequence"/>
</dbReference>
<comment type="similarity">
    <text evidence="2">Belongs to the UPF0410 family.</text>
</comment>
<comment type="subcellular location">
    <subcellularLocation>
        <location evidence="1">Cell membrane</location>
        <topology evidence="1">Multi-pass membrane protein</topology>
    </subcellularLocation>
</comment>
<dbReference type="PANTHER" id="PTHR33884:SF3">
    <property type="entry name" value="UPF0410 PROTEIN YMGE"/>
    <property type="match status" value="1"/>
</dbReference>
<dbReference type="RefSeq" id="WP_227621102.1">
    <property type="nucleotide sequence ID" value="NZ_JAJEQL010000015.1"/>
</dbReference>
<accession>A0ABS8F8P1</accession>
<keyword evidence="6 7" id="KW-0472">Membrane</keyword>
<keyword evidence="3" id="KW-1003">Cell membrane</keyword>
<feature type="transmembrane region" description="Helical" evidence="7">
    <location>
        <begin position="86"/>
        <end position="102"/>
    </location>
</feature>
<name>A0ABS8F8P1_9FIRM</name>
<protein>
    <submittedName>
        <fullName evidence="8">GlsB/YeaQ/YmgE family stress response membrane protein</fullName>
    </submittedName>
</protein>
<evidence type="ECO:0000256" key="4">
    <source>
        <dbReference type="ARBA" id="ARBA00022692"/>
    </source>
</evidence>
<evidence type="ECO:0000313" key="8">
    <source>
        <dbReference type="EMBL" id="MCC2199590.1"/>
    </source>
</evidence>
<feature type="transmembrane region" description="Helical" evidence="7">
    <location>
        <begin position="26"/>
        <end position="48"/>
    </location>
</feature>
<evidence type="ECO:0000256" key="6">
    <source>
        <dbReference type="ARBA" id="ARBA00023136"/>
    </source>
</evidence>
<gene>
    <name evidence="8" type="ORF">LKD23_07480</name>
</gene>
<dbReference type="InterPro" id="IPR007341">
    <property type="entry name" value="Transgly_assoc"/>
</dbReference>
<dbReference type="PANTHER" id="PTHR33884">
    <property type="entry name" value="UPF0410 PROTEIN YMGE"/>
    <property type="match status" value="1"/>
</dbReference>
<feature type="transmembrane region" description="Helical" evidence="7">
    <location>
        <begin position="60"/>
        <end position="80"/>
    </location>
</feature>
<proteinExistence type="inferred from homology"/>
<keyword evidence="4 7" id="KW-0812">Transmembrane</keyword>